<keyword evidence="3" id="KW-1185">Reference proteome</keyword>
<organism evidence="2 3">
    <name type="scientific">Sedimentibacter hydroxybenzoicus DSM 7310</name>
    <dbReference type="NCBI Taxonomy" id="1123245"/>
    <lineage>
        <taxon>Bacteria</taxon>
        <taxon>Bacillati</taxon>
        <taxon>Bacillota</taxon>
        <taxon>Tissierellia</taxon>
        <taxon>Sedimentibacter</taxon>
    </lineage>
</organism>
<dbReference type="Proteomes" id="UP000611629">
    <property type="component" value="Unassembled WGS sequence"/>
</dbReference>
<feature type="transmembrane region" description="Helical" evidence="1">
    <location>
        <begin position="56"/>
        <end position="75"/>
    </location>
</feature>
<dbReference type="PANTHER" id="PTHR40448:SF1">
    <property type="entry name" value="TWO-COMPONENT SENSOR HISTIDINE KINASE"/>
    <property type="match status" value="1"/>
</dbReference>
<dbReference type="PANTHER" id="PTHR40448">
    <property type="entry name" value="TWO-COMPONENT SENSOR HISTIDINE KINASE"/>
    <property type="match status" value="1"/>
</dbReference>
<keyword evidence="1" id="KW-1133">Transmembrane helix</keyword>
<feature type="transmembrane region" description="Helical" evidence="1">
    <location>
        <begin position="120"/>
        <end position="140"/>
    </location>
</feature>
<feature type="transmembrane region" description="Helical" evidence="1">
    <location>
        <begin position="161"/>
        <end position="184"/>
    </location>
</feature>
<evidence type="ECO:0000313" key="2">
    <source>
        <dbReference type="EMBL" id="NYB74129.1"/>
    </source>
</evidence>
<proteinExistence type="predicted"/>
<keyword evidence="1" id="KW-0812">Transmembrane</keyword>
<gene>
    <name evidence="2" type="ORF">HZF24_08230</name>
</gene>
<dbReference type="PROSITE" id="PS51257">
    <property type="entry name" value="PROKAR_LIPOPROTEIN"/>
    <property type="match status" value="1"/>
</dbReference>
<dbReference type="InterPro" id="IPR036890">
    <property type="entry name" value="HATPase_C_sf"/>
</dbReference>
<sequence>MDKIIAGAVGSFISCYVCTMLITGRLLYRQEHLKIVNYIIILAAVPLLRIGGSFNIIYKIIYVISIYTIIINLIYKKGFIFSSIICVLAYSIGLLCDVINSFIYLTIFNIDIVYIKQHPYLTYSMYFTFFLIVLIISRFIRYGNLFDEIEDFIFKKNLFSAIQYISFFVLFTVILAYIISVQPYLSKQHLLSTALLVLFIIMNITYFIQIKISTKSKYDYDNIYNYTNEVEKLAKQLSAQEHEYKNRLIGIEALVENKQYDDSLEFINDILSVQNKKVNLNLTNYDNIYDVILKKLLIEKTARALGEGIKINTDIRTQIKDINVPNIVLNDIVSIIFDNAIDASSKSKERIIDIMIDEDEDEINIIIANTYSKIIEEVVIYHDWYFSKGIFKGNGLSILKQIEKDNLNIIIDTSITEDLFIQEINIFNAKETI</sequence>
<dbReference type="AlphaFoldDB" id="A0A974BJ01"/>
<comment type="caution">
    <text evidence="2">The sequence shown here is derived from an EMBL/GenBank/DDBJ whole genome shotgun (WGS) entry which is preliminary data.</text>
</comment>
<dbReference type="EMBL" id="JACBNQ010000007">
    <property type="protein sequence ID" value="NYB74129.1"/>
    <property type="molecule type" value="Genomic_DNA"/>
</dbReference>
<reference evidence="2" key="1">
    <citation type="submission" date="2020-07" db="EMBL/GenBank/DDBJ databases">
        <title>Genomic analysis of a strain of Sedimentibacter Hydroxybenzoicus DSM7310.</title>
        <authorList>
            <person name="Ma S."/>
        </authorList>
    </citation>
    <scope>NUCLEOTIDE SEQUENCE</scope>
    <source>
        <strain evidence="2">DSM 7310</strain>
    </source>
</reference>
<evidence type="ECO:0000256" key="1">
    <source>
        <dbReference type="SAM" id="Phobius"/>
    </source>
</evidence>
<feature type="transmembrane region" description="Helical" evidence="1">
    <location>
        <begin position="35"/>
        <end position="50"/>
    </location>
</feature>
<feature type="transmembrane region" description="Helical" evidence="1">
    <location>
        <begin position="6"/>
        <end position="28"/>
    </location>
</feature>
<dbReference type="Gene3D" id="3.30.565.10">
    <property type="entry name" value="Histidine kinase-like ATPase, C-terminal domain"/>
    <property type="match status" value="1"/>
</dbReference>
<name>A0A974BJ01_SEDHY</name>
<keyword evidence="1" id="KW-0472">Membrane</keyword>
<dbReference type="GO" id="GO:0042802">
    <property type="term" value="F:identical protein binding"/>
    <property type="evidence" value="ECO:0007669"/>
    <property type="project" value="TreeGrafter"/>
</dbReference>
<accession>A0A974BJ01</accession>
<feature type="transmembrane region" description="Helical" evidence="1">
    <location>
        <begin position="190"/>
        <end position="208"/>
    </location>
</feature>
<protein>
    <submittedName>
        <fullName evidence="2">GHKL domain-containing protein</fullName>
    </submittedName>
</protein>
<dbReference type="RefSeq" id="WP_179237819.1">
    <property type="nucleotide sequence ID" value="NZ_JACBNQ010000007.1"/>
</dbReference>
<feature type="transmembrane region" description="Helical" evidence="1">
    <location>
        <begin position="87"/>
        <end position="108"/>
    </location>
</feature>
<evidence type="ECO:0000313" key="3">
    <source>
        <dbReference type="Proteomes" id="UP000611629"/>
    </source>
</evidence>